<dbReference type="GO" id="GO:0016491">
    <property type="term" value="F:oxidoreductase activity"/>
    <property type="evidence" value="ECO:0007669"/>
    <property type="project" value="UniProtKB-KW"/>
</dbReference>
<comment type="subcellular location">
    <subcellularLocation>
        <location evidence="1">Membrane</location>
        <topology evidence="1">Multi-pass membrane protein</topology>
    </subcellularLocation>
</comment>
<feature type="transmembrane region" description="Helical" evidence="12">
    <location>
        <begin position="254"/>
        <end position="275"/>
    </location>
</feature>
<keyword evidence="8" id="KW-0350">Heme biosynthesis</keyword>
<comment type="caution">
    <text evidence="13">The sequence shown here is derived from an EMBL/GenBank/DDBJ whole genome shotgun (WGS) entry which is preliminary data.</text>
</comment>
<evidence type="ECO:0000256" key="7">
    <source>
        <dbReference type="ARBA" id="ARBA00023004"/>
    </source>
</evidence>
<feature type="transmembrane region" description="Helical" evidence="12">
    <location>
        <begin position="80"/>
        <end position="98"/>
    </location>
</feature>
<keyword evidence="10" id="KW-1015">Disulfide bond</keyword>
<sequence>MRLPVPESAPLDDAGSRWLRRLFWLNLIVEIGIVLTGGLVRLSGSGLGCPDWPECVSGSLTPVAHQAQTWHKYVEFSNRMLTSVVSIVAVALLVGIILDMRRGSGRKHLWQPVVLILVGIAVQAVVGGISVLMKLNPVIVATHFLASMVLVSASAWLVWRSYEGDGRATPIIRHEVRWLALATSAACAVVLVLGTMTTGAGPHSGDAKEPARLHIAVRTIAWLHADSVMLFCGLVVAMLLCCVLVASEPLPKRAWTLVLIITILQGALGYTQYFLGVPATLVEFHMLGATLLVVAVTWGVLSLRRRD</sequence>
<evidence type="ECO:0000313" key="13">
    <source>
        <dbReference type="EMBL" id="TWE12690.1"/>
    </source>
</evidence>
<dbReference type="InterPro" id="IPR050450">
    <property type="entry name" value="COX15/CtaA_HemeA_synthase"/>
</dbReference>
<keyword evidence="14" id="KW-1185">Reference proteome</keyword>
<evidence type="ECO:0000256" key="9">
    <source>
        <dbReference type="ARBA" id="ARBA00023136"/>
    </source>
</evidence>
<evidence type="ECO:0000256" key="3">
    <source>
        <dbReference type="ARBA" id="ARBA00022692"/>
    </source>
</evidence>
<comment type="pathway">
    <text evidence="11">Porphyrin-containing compound metabolism.</text>
</comment>
<evidence type="ECO:0000256" key="8">
    <source>
        <dbReference type="ARBA" id="ARBA00023133"/>
    </source>
</evidence>
<evidence type="ECO:0000256" key="6">
    <source>
        <dbReference type="ARBA" id="ARBA00023002"/>
    </source>
</evidence>
<keyword evidence="7" id="KW-0408">Iron</keyword>
<reference evidence="13 14" key="1">
    <citation type="submission" date="2019-06" db="EMBL/GenBank/DDBJ databases">
        <title>Sequencing the genomes of 1000 actinobacteria strains.</title>
        <authorList>
            <person name="Klenk H.-P."/>
        </authorList>
    </citation>
    <scope>NUCLEOTIDE SEQUENCE [LARGE SCALE GENOMIC DNA]</scope>
    <source>
        <strain evidence="13 14">DSM 19560</strain>
    </source>
</reference>
<dbReference type="GO" id="GO:0046872">
    <property type="term" value="F:metal ion binding"/>
    <property type="evidence" value="ECO:0007669"/>
    <property type="project" value="UniProtKB-KW"/>
</dbReference>
<evidence type="ECO:0000256" key="5">
    <source>
        <dbReference type="ARBA" id="ARBA00022989"/>
    </source>
</evidence>
<keyword evidence="4" id="KW-0479">Metal-binding</keyword>
<keyword evidence="3 12" id="KW-0812">Transmembrane</keyword>
<feature type="transmembrane region" description="Helical" evidence="12">
    <location>
        <begin position="179"/>
        <end position="200"/>
    </location>
</feature>
<feature type="transmembrane region" description="Helical" evidence="12">
    <location>
        <begin position="220"/>
        <end position="247"/>
    </location>
</feature>
<keyword evidence="2" id="KW-1003">Cell membrane</keyword>
<feature type="transmembrane region" description="Helical" evidence="12">
    <location>
        <begin position="138"/>
        <end position="159"/>
    </location>
</feature>
<dbReference type="PANTHER" id="PTHR35457:SF1">
    <property type="entry name" value="HEME A SYNTHASE"/>
    <property type="match status" value="1"/>
</dbReference>
<name>A0A561EAP9_9MICO</name>
<dbReference type="EMBL" id="VIVQ01000001">
    <property type="protein sequence ID" value="TWE12690.1"/>
    <property type="molecule type" value="Genomic_DNA"/>
</dbReference>
<dbReference type="AlphaFoldDB" id="A0A561EAP9"/>
<evidence type="ECO:0000256" key="4">
    <source>
        <dbReference type="ARBA" id="ARBA00022723"/>
    </source>
</evidence>
<organism evidence="13 14">
    <name type="scientific">Rudaeicoccus suwonensis</name>
    <dbReference type="NCBI Taxonomy" id="657409"/>
    <lineage>
        <taxon>Bacteria</taxon>
        <taxon>Bacillati</taxon>
        <taxon>Actinomycetota</taxon>
        <taxon>Actinomycetes</taxon>
        <taxon>Micrococcales</taxon>
        <taxon>Dermacoccaceae</taxon>
        <taxon>Rudaeicoccus</taxon>
    </lineage>
</organism>
<evidence type="ECO:0000256" key="10">
    <source>
        <dbReference type="ARBA" id="ARBA00023157"/>
    </source>
</evidence>
<dbReference type="InterPro" id="IPR003780">
    <property type="entry name" value="COX15/CtaA_fam"/>
</dbReference>
<keyword evidence="5 12" id="KW-1133">Transmembrane helix</keyword>
<dbReference type="GO" id="GO:0006784">
    <property type="term" value="P:heme A biosynthetic process"/>
    <property type="evidence" value="ECO:0007669"/>
    <property type="project" value="InterPro"/>
</dbReference>
<evidence type="ECO:0000256" key="2">
    <source>
        <dbReference type="ARBA" id="ARBA00022475"/>
    </source>
</evidence>
<dbReference type="PANTHER" id="PTHR35457">
    <property type="entry name" value="HEME A SYNTHASE"/>
    <property type="match status" value="1"/>
</dbReference>
<dbReference type="RefSeq" id="WP_145226870.1">
    <property type="nucleotide sequence ID" value="NZ_VIVQ01000001.1"/>
</dbReference>
<feature type="transmembrane region" description="Helical" evidence="12">
    <location>
        <begin position="21"/>
        <end position="42"/>
    </location>
</feature>
<evidence type="ECO:0000313" key="14">
    <source>
        <dbReference type="Proteomes" id="UP000318297"/>
    </source>
</evidence>
<evidence type="ECO:0000256" key="12">
    <source>
        <dbReference type="SAM" id="Phobius"/>
    </source>
</evidence>
<evidence type="ECO:0000256" key="11">
    <source>
        <dbReference type="ARBA" id="ARBA00023444"/>
    </source>
</evidence>
<accession>A0A561EAP9</accession>
<proteinExistence type="predicted"/>
<dbReference type="OrthoDB" id="5241540at2"/>
<feature type="transmembrane region" description="Helical" evidence="12">
    <location>
        <begin position="281"/>
        <end position="301"/>
    </location>
</feature>
<keyword evidence="9 12" id="KW-0472">Membrane</keyword>
<feature type="transmembrane region" description="Helical" evidence="12">
    <location>
        <begin position="110"/>
        <end position="132"/>
    </location>
</feature>
<protein>
    <submittedName>
        <fullName evidence="13">Cytochrome c oxidase assembly protein subunit 15</fullName>
    </submittedName>
</protein>
<dbReference type="GO" id="GO:0016020">
    <property type="term" value="C:membrane"/>
    <property type="evidence" value="ECO:0007669"/>
    <property type="project" value="UniProtKB-SubCell"/>
</dbReference>
<dbReference type="Proteomes" id="UP000318297">
    <property type="component" value="Unassembled WGS sequence"/>
</dbReference>
<evidence type="ECO:0000256" key="1">
    <source>
        <dbReference type="ARBA" id="ARBA00004141"/>
    </source>
</evidence>
<gene>
    <name evidence="13" type="ORF">BKA23_1506</name>
</gene>
<dbReference type="Pfam" id="PF02628">
    <property type="entry name" value="COX15-CtaA"/>
    <property type="match status" value="1"/>
</dbReference>
<keyword evidence="6" id="KW-0560">Oxidoreductase</keyword>